<evidence type="ECO:0000259" key="2">
    <source>
        <dbReference type="Pfam" id="PF09832"/>
    </source>
</evidence>
<feature type="signal peptide" evidence="1">
    <location>
        <begin position="1"/>
        <end position="27"/>
    </location>
</feature>
<feature type="domain" description="DUF2059" evidence="2">
    <location>
        <begin position="94"/>
        <end position="151"/>
    </location>
</feature>
<dbReference type="OrthoDB" id="5510290at2"/>
<dbReference type="RefSeq" id="WP_036480656.1">
    <property type="nucleotide sequence ID" value="NZ_JMQM01000001.1"/>
</dbReference>
<reference evidence="3 4" key="1">
    <citation type="submission" date="2014-05" db="EMBL/GenBank/DDBJ databases">
        <title>Draft Genome Sequence of Nitratireductor basaltis Strain UMTGB225, A Marine Bacterium Isolated from Green Barrel Tunicate.</title>
        <authorList>
            <person name="Gan H.Y."/>
        </authorList>
    </citation>
    <scope>NUCLEOTIDE SEQUENCE [LARGE SCALE GENOMIC DNA]</scope>
    <source>
        <strain evidence="3 4">UMTGB225</strain>
    </source>
</reference>
<dbReference type="Proteomes" id="UP000053675">
    <property type="component" value="Unassembled WGS sequence"/>
</dbReference>
<evidence type="ECO:0000313" key="4">
    <source>
        <dbReference type="Proteomes" id="UP000053675"/>
    </source>
</evidence>
<evidence type="ECO:0000256" key="1">
    <source>
        <dbReference type="SAM" id="SignalP"/>
    </source>
</evidence>
<dbReference type="STRING" id="472175.EL18_01132"/>
<dbReference type="eggNOG" id="COG3184">
    <property type="taxonomic scope" value="Bacteria"/>
</dbReference>
<evidence type="ECO:0000313" key="3">
    <source>
        <dbReference type="EMBL" id="KFB10103.1"/>
    </source>
</evidence>
<keyword evidence="1" id="KW-0732">Signal</keyword>
<dbReference type="AlphaFoldDB" id="A0A084UAW7"/>
<protein>
    <recommendedName>
        <fullName evidence="2">DUF2059 domain-containing protein</fullName>
    </recommendedName>
</protein>
<name>A0A084UAW7_9HYPH</name>
<gene>
    <name evidence="3" type="ORF">EL18_01132</name>
</gene>
<dbReference type="EMBL" id="JMQM01000001">
    <property type="protein sequence ID" value="KFB10103.1"/>
    <property type="molecule type" value="Genomic_DNA"/>
</dbReference>
<proteinExistence type="predicted"/>
<organism evidence="3 4">
    <name type="scientific">Nitratireductor basaltis</name>
    <dbReference type="NCBI Taxonomy" id="472175"/>
    <lineage>
        <taxon>Bacteria</taxon>
        <taxon>Pseudomonadati</taxon>
        <taxon>Pseudomonadota</taxon>
        <taxon>Alphaproteobacteria</taxon>
        <taxon>Hyphomicrobiales</taxon>
        <taxon>Phyllobacteriaceae</taxon>
        <taxon>Nitratireductor</taxon>
    </lineage>
</organism>
<keyword evidence="4" id="KW-1185">Reference proteome</keyword>
<comment type="caution">
    <text evidence="3">The sequence shown here is derived from an EMBL/GenBank/DDBJ whole genome shotgun (WGS) entry which is preliminary data.</text>
</comment>
<sequence>MNMAKRARHVALAAAMAFSVLSMSAVAQEISDSHLKAARQAVSAINATSDYDVVLPQAAQNLKAQLIQQSPNMVELINQTVDEKAIELASRRADLEQEAALAYARVFSEEHLNAIAEFYNSEAGKKLVADGPIVIREVAKAGEIWRRGIVRDLSNAVGETLDAAANSQAPANGDSQ</sequence>
<dbReference type="PATRIC" id="fig|472175.3.peg.1139"/>
<dbReference type="InterPro" id="IPR018637">
    <property type="entry name" value="DUF2059"/>
</dbReference>
<feature type="chain" id="PRO_5001783114" description="DUF2059 domain-containing protein" evidence="1">
    <location>
        <begin position="28"/>
        <end position="176"/>
    </location>
</feature>
<dbReference type="Pfam" id="PF09832">
    <property type="entry name" value="DUF2059"/>
    <property type="match status" value="1"/>
</dbReference>
<accession>A0A084UAW7</accession>